<evidence type="ECO:0000313" key="2">
    <source>
        <dbReference type="Proteomes" id="UP000076722"/>
    </source>
</evidence>
<protein>
    <submittedName>
        <fullName evidence="1">Uncharacterized protein</fullName>
    </submittedName>
</protein>
<reference evidence="1 2" key="1">
    <citation type="journal article" date="2016" name="Mol. Biol. Evol.">
        <title>Comparative Genomics of Early-Diverging Mushroom-Forming Fungi Provides Insights into the Origins of Lignocellulose Decay Capabilities.</title>
        <authorList>
            <person name="Nagy L.G."/>
            <person name="Riley R."/>
            <person name="Tritt A."/>
            <person name="Adam C."/>
            <person name="Daum C."/>
            <person name="Floudas D."/>
            <person name="Sun H."/>
            <person name="Yadav J.S."/>
            <person name="Pangilinan J."/>
            <person name="Larsson K.H."/>
            <person name="Matsuura K."/>
            <person name="Barry K."/>
            <person name="Labutti K."/>
            <person name="Kuo R."/>
            <person name="Ohm R.A."/>
            <person name="Bhattacharya S.S."/>
            <person name="Shirouzu T."/>
            <person name="Yoshinaga Y."/>
            <person name="Martin F.M."/>
            <person name="Grigoriev I.V."/>
            <person name="Hibbett D.S."/>
        </authorList>
    </citation>
    <scope>NUCLEOTIDE SEQUENCE [LARGE SCALE GENOMIC DNA]</scope>
    <source>
        <strain evidence="1 2">HHB9708</strain>
    </source>
</reference>
<keyword evidence="2" id="KW-1185">Reference proteome</keyword>
<accession>A0A164UZX8</accession>
<proteinExistence type="predicted"/>
<gene>
    <name evidence="1" type="ORF">SISNIDRAFT_398885</name>
</gene>
<name>A0A164UZX8_9AGAM</name>
<organism evidence="1 2">
    <name type="scientific">Sistotremastrum niveocremeum HHB9708</name>
    <dbReference type="NCBI Taxonomy" id="1314777"/>
    <lineage>
        <taxon>Eukaryota</taxon>
        <taxon>Fungi</taxon>
        <taxon>Dikarya</taxon>
        <taxon>Basidiomycota</taxon>
        <taxon>Agaricomycotina</taxon>
        <taxon>Agaricomycetes</taxon>
        <taxon>Sistotremastrales</taxon>
        <taxon>Sistotremastraceae</taxon>
        <taxon>Sertulicium</taxon>
        <taxon>Sertulicium niveocremeum</taxon>
    </lineage>
</organism>
<dbReference type="EMBL" id="KV419406">
    <property type="protein sequence ID" value="KZS93686.1"/>
    <property type="molecule type" value="Genomic_DNA"/>
</dbReference>
<dbReference type="AlphaFoldDB" id="A0A164UZX8"/>
<sequence>EDFHSRFWEDVKLCAEKFQRHVCGDVCWKNRPTRECRFNFPHDIVSESRFDPDTNSVWLKCSDPTINWFNPYISAYCRHNHDIKSILSGRSAKAAMFYISDYITKAEMSLGDMLSLL</sequence>
<feature type="non-terminal residue" evidence="1">
    <location>
        <position position="1"/>
    </location>
</feature>
<feature type="non-terminal residue" evidence="1">
    <location>
        <position position="117"/>
    </location>
</feature>
<dbReference type="Proteomes" id="UP000076722">
    <property type="component" value="Unassembled WGS sequence"/>
</dbReference>
<dbReference type="STRING" id="1314777.A0A164UZX8"/>
<evidence type="ECO:0000313" key="1">
    <source>
        <dbReference type="EMBL" id="KZS93686.1"/>
    </source>
</evidence>
<dbReference type="OrthoDB" id="3267861at2759"/>